<sequence length="142" mass="17068">MPMYTSNQIAEILQKLQYIQHCIEEGTHKENSAIIHVITEEIIVFIRNYDFMYHAEYALERNMLHLDHYRNLANQEKARLLSDLEELQRELNKKEPNLKRSLVLVTGMIETELYKDSVQKKINKWMNLSRVPDRQFKLYTNN</sequence>
<dbReference type="KEGG" id="mcui:G8O30_10595"/>
<gene>
    <name evidence="2" type="ORF">G8O30_10595</name>
</gene>
<keyword evidence="3" id="KW-1185">Reference proteome</keyword>
<organism evidence="2 3">
    <name type="scientific">Mangrovibacillus cuniculi</name>
    <dbReference type="NCBI Taxonomy" id="2593652"/>
    <lineage>
        <taxon>Bacteria</taxon>
        <taxon>Bacillati</taxon>
        <taxon>Bacillota</taxon>
        <taxon>Bacilli</taxon>
        <taxon>Bacillales</taxon>
        <taxon>Bacillaceae</taxon>
        <taxon>Mangrovibacillus</taxon>
    </lineage>
</organism>
<evidence type="ECO:0000313" key="2">
    <source>
        <dbReference type="EMBL" id="QPC47364.1"/>
    </source>
</evidence>
<dbReference type="Proteomes" id="UP000593626">
    <property type="component" value="Chromosome"/>
</dbReference>
<dbReference type="RefSeq" id="WP_239672036.1">
    <property type="nucleotide sequence ID" value="NZ_CP049742.1"/>
</dbReference>
<reference evidence="2 3" key="1">
    <citation type="submission" date="2019-07" db="EMBL/GenBank/DDBJ databases">
        <title>Genome sequence of 2 isolates from Red Sea Mangroves.</title>
        <authorList>
            <person name="Sefrji F."/>
            <person name="Michoud G."/>
            <person name="Merlino G."/>
            <person name="Daffonchio D."/>
        </authorList>
    </citation>
    <scope>NUCLEOTIDE SEQUENCE [LARGE SCALE GENOMIC DNA]</scope>
    <source>
        <strain evidence="2 3">R1DC41</strain>
    </source>
</reference>
<evidence type="ECO:0000313" key="3">
    <source>
        <dbReference type="Proteomes" id="UP000593626"/>
    </source>
</evidence>
<evidence type="ECO:0000256" key="1">
    <source>
        <dbReference type="SAM" id="Coils"/>
    </source>
</evidence>
<proteinExistence type="predicted"/>
<accession>A0A7S8CCC0</accession>
<keyword evidence="1" id="KW-0175">Coiled coil</keyword>
<dbReference type="AlphaFoldDB" id="A0A7S8CCC0"/>
<dbReference type="EMBL" id="CP049742">
    <property type="protein sequence ID" value="QPC47364.1"/>
    <property type="molecule type" value="Genomic_DNA"/>
</dbReference>
<protein>
    <submittedName>
        <fullName evidence="2">Uncharacterized protein</fullName>
    </submittedName>
</protein>
<feature type="coiled-coil region" evidence="1">
    <location>
        <begin position="70"/>
        <end position="97"/>
    </location>
</feature>
<name>A0A7S8CCC0_9BACI</name>